<proteinExistence type="predicted"/>
<organism evidence="1 2">
    <name type="scientific">Rhizobium leguminosarum</name>
    <dbReference type="NCBI Taxonomy" id="384"/>
    <lineage>
        <taxon>Bacteria</taxon>
        <taxon>Pseudomonadati</taxon>
        <taxon>Pseudomonadota</taxon>
        <taxon>Alphaproteobacteria</taxon>
        <taxon>Hyphomicrobiales</taxon>
        <taxon>Rhizobiaceae</taxon>
        <taxon>Rhizobium/Agrobacterium group</taxon>
        <taxon>Rhizobium</taxon>
    </lineage>
</organism>
<dbReference type="EMBL" id="SIPC01000001">
    <property type="protein sequence ID" value="TAX72420.1"/>
    <property type="molecule type" value="Genomic_DNA"/>
</dbReference>
<sequence>MVDRPARVVARLYGQAGRSISRPVSANLPADLLGKSARLRSAGRTYCFAWRSSAAGGPGIFPPGSEAIGSGVPKGMPFANRLCPDENLLRQTRMLHQSLGSNI</sequence>
<name>A0A4Q8XZL5_RHILE</name>
<comment type="caution">
    <text evidence="1">The sequence shown here is derived from an EMBL/GenBank/DDBJ whole genome shotgun (WGS) entry which is preliminary data.</text>
</comment>
<accession>A0A4Q8XZL5</accession>
<protein>
    <submittedName>
        <fullName evidence="1">Uncharacterized protein</fullName>
    </submittedName>
</protein>
<gene>
    <name evidence="1" type="ORF">ELI03_12010</name>
</gene>
<evidence type="ECO:0000313" key="1">
    <source>
        <dbReference type="EMBL" id="TAX72420.1"/>
    </source>
</evidence>
<reference evidence="1 2" key="1">
    <citation type="submission" date="2019-02" db="EMBL/GenBank/DDBJ databases">
        <title>The genomic architecture of introgression among sibling species of bacteria.</title>
        <authorList>
            <person name="Cavassim M.I.A."/>
            <person name="Moeskjaer S."/>
            <person name="Moslemi C."/>
            <person name="Fields B."/>
            <person name="Bachmann A."/>
            <person name="Vilhjalmsson B."/>
            <person name="Schierup M.H."/>
            <person name="Young J.P.W."/>
            <person name="Andersen S.U."/>
        </authorList>
    </citation>
    <scope>NUCLEOTIDE SEQUENCE [LARGE SCALE GENOMIC DNA]</scope>
    <source>
        <strain evidence="1 2">SM145A</strain>
    </source>
</reference>
<evidence type="ECO:0000313" key="2">
    <source>
        <dbReference type="Proteomes" id="UP000293652"/>
    </source>
</evidence>
<dbReference type="Proteomes" id="UP000293652">
    <property type="component" value="Unassembled WGS sequence"/>
</dbReference>
<dbReference type="AlphaFoldDB" id="A0A4Q8XZL5"/>